<protein>
    <submittedName>
        <fullName evidence="1">Uncharacterized protein</fullName>
    </submittedName>
</protein>
<dbReference type="Proteomes" id="UP001221142">
    <property type="component" value="Unassembled WGS sequence"/>
</dbReference>
<reference evidence="1" key="1">
    <citation type="submission" date="2023-03" db="EMBL/GenBank/DDBJ databases">
        <title>Massive genome expansion in bonnet fungi (Mycena s.s.) driven by repeated elements and novel gene families across ecological guilds.</title>
        <authorList>
            <consortium name="Lawrence Berkeley National Laboratory"/>
            <person name="Harder C.B."/>
            <person name="Miyauchi S."/>
            <person name="Viragh M."/>
            <person name="Kuo A."/>
            <person name="Thoen E."/>
            <person name="Andreopoulos B."/>
            <person name="Lu D."/>
            <person name="Skrede I."/>
            <person name="Drula E."/>
            <person name="Henrissat B."/>
            <person name="Morin E."/>
            <person name="Kohler A."/>
            <person name="Barry K."/>
            <person name="LaButti K."/>
            <person name="Morin E."/>
            <person name="Salamov A."/>
            <person name="Lipzen A."/>
            <person name="Mereny Z."/>
            <person name="Hegedus B."/>
            <person name="Baldrian P."/>
            <person name="Stursova M."/>
            <person name="Weitz H."/>
            <person name="Taylor A."/>
            <person name="Grigoriev I.V."/>
            <person name="Nagy L.G."/>
            <person name="Martin F."/>
            <person name="Kauserud H."/>
        </authorList>
    </citation>
    <scope>NUCLEOTIDE SEQUENCE</scope>
    <source>
        <strain evidence="1">9284</strain>
    </source>
</reference>
<dbReference type="EMBL" id="JARKIF010000011">
    <property type="protein sequence ID" value="KAJ7626841.1"/>
    <property type="molecule type" value="Genomic_DNA"/>
</dbReference>
<evidence type="ECO:0000313" key="1">
    <source>
        <dbReference type="EMBL" id="KAJ7626841.1"/>
    </source>
</evidence>
<name>A0AAD7FJ42_9AGAR</name>
<dbReference type="AlphaFoldDB" id="A0AAD7FJ42"/>
<gene>
    <name evidence="1" type="ORF">FB45DRAFT_920175</name>
</gene>
<comment type="caution">
    <text evidence="1">The sequence shown here is derived from an EMBL/GenBank/DDBJ whole genome shotgun (WGS) entry which is preliminary data.</text>
</comment>
<organism evidence="1 2">
    <name type="scientific">Roridomyces roridus</name>
    <dbReference type="NCBI Taxonomy" id="1738132"/>
    <lineage>
        <taxon>Eukaryota</taxon>
        <taxon>Fungi</taxon>
        <taxon>Dikarya</taxon>
        <taxon>Basidiomycota</taxon>
        <taxon>Agaricomycotina</taxon>
        <taxon>Agaricomycetes</taxon>
        <taxon>Agaricomycetidae</taxon>
        <taxon>Agaricales</taxon>
        <taxon>Marasmiineae</taxon>
        <taxon>Mycenaceae</taxon>
        <taxon>Roridomyces</taxon>
    </lineage>
</organism>
<evidence type="ECO:0000313" key="2">
    <source>
        <dbReference type="Proteomes" id="UP001221142"/>
    </source>
</evidence>
<accession>A0AAD7FJ42</accession>
<proteinExistence type="predicted"/>
<sequence length="299" mass="32457">MGAQVSYVAYVHYRVYTTDGPIPSKTAFDPRNPYIGRIAATSVPPPHNTASLKRCMAKAEGISGSTVLFGGHLDYHPMADTAWVTLSSDSISTAGAWPERPFVLKVTDELSPGEAAAVEAIDVSQYVANGHRLYYQLYTPTDEDPVRHPPNASKPAVGVIERFRIPPPVEPGSIKRCIAQIEQKPIYRFANLFADINAQTPLQNLSDHYWVRNGSLGTTAERPIVLVQPEHTNGLMFRPFSITGSSPVPGGFAASVLKVGRQGSTDGVVRMTWASGDPKKIQVYTAEVNGIQANIAVRE</sequence>
<keyword evidence="2" id="KW-1185">Reference proteome</keyword>